<organism evidence="6 7">
    <name type="scientific">Thermodesulfobacterium commune</name>
    <dbReference type="NCBI Taxonomy" id="1741"/>
    <lineage>
        <taxon>Bacteria</taxon>
        <taxon>Pseudomonadati</taxon>
        <taxon>Thermodesulfobacteriota</taxon>
        <taxon>Thermodesulfobacteria</taxon>
        <taxon>Thermodesulfobacteriales</taxon>
        <taxon>Thermodesulfobacteriaceae</taxon>
        <taxon>Thermodesulfobacterium</taxon>
    </lineage>
</organism>
<dbReference type="PROSITE" id="PS51063">
    <property type="entry name" value="HTH_CRP_2"/>
    <property type="match status" value="1"/>
</dbReference>
<proteinExistence type="predicted"/>
<dbReference type="Proteomes" id="UP000257240">
    <property type="component" value="Unassembled WGS sequence"/>
</dbReference>
<accession>A0A117LC80</accession>
<dbReference type="InterPro" id="IPR012318">
    <property type="entry name" value="HTH_CRP"/>
</dbReference>
<name>A0A117LC80_9BACT</name>
<dbReference type="GO" id="GO:0005829">
    <property type="term" value="C:cytosol"/>
    <property type="evidence" value="ECO:0007669"/>
    <property type="project" value="TreeGrafter"/>
</dbReference>
<dbReference type="Pfam" id="PF00027">
    <property type="entry name" value="cNMP_binding"/>
    <property type="match status" value="1"/>
</dbReference>
<evidence type="ECO:0000256" key="1">
    <source>
        <dbReference type="ARBA" id="ARBA00023015"/>
    </source>
</evidence>
<dbReference type="PROSITE" id="PS50042">
    <property type="entry name" value="CNMP_BINDING_3"/>
    <property type="match status" value="1"/>
</dbReference>
<dbReference type="SMART" id="SM00419">
    <property type="entry name" value="HTH_CRP"/>
    <property type="match status" value="1"/>
</dbReference>
<dbReference type="CDD" id="cd00038">
    <property type="entry name" value="CAP_ED"/>
    <property type="match status" value="1"/>
</dbReference>
<dbReference type="GO" id="GO:0003700">
    <property type="term" value="F:DNA-binding transcription factor activity"/>
    <property type="evidence" value="ECO:0007669"/>
    <property type="project" value="TreeGrafter"/>
</dbReference>
<reference evidence="6 7" key="1">
    <citation type="journal article" date="2018" name="Nat. Biotechnol.">
        <title>A standardized bacterial taxonomy based on genome phylogeny substantially revises the tree of life.</title>
        <authorList>
            <person name="Parks D.H."/>
            <person name="Chuvochina M."/>
            <person name="Waite D.W."/>
            <person name="Rinke C."/>
            <person name="Skarshewski A."/>
            <person name="Chaumeil P.A."/>
            <person name="Hugenholtz P."/>
        </authorList>
    </citation>
    <scope>NUCLEOTIDE SEQUENCE [LARGE SCALE GENOMIC DNA]</scope>
    <source>
        <strain evidence="6">UBA12529</strain>
    </source>
</reference>
<evidence type="ECO:0000256" key="2">
    <source>
        <dbReference type="ARBA" id="ARBA00023125"/>
    </source>
</evidence>
<dbReference type="InterPro" id="IPR018490">
    <property type="entry name" value="cNMP-bd_dom_sf"/>
</dbReference>
<dbReference type="SUPFAM" id="SSF51206">
    <property type="entry name" value="cAMP-binding domain-like"/>
    <property type="match status" value="1"/>
</dbReference>
<keyword evidence="1" id="KW-0805">Transcription regulation</keyword>
<dbReference type="GO" id="GO:0003677">
    <property type="term" value="F:DNA binding"/>
    <property type="evidence" value="ECO:0007669"/>
    <property type="project" value="UniProtKB-KW"/>
</dbReference>
<dbReference type="InterPro" id="IPR036390">
    <property type="entry name" value="WH_DNA-bd_sf"/>
</dbReference>
<dbReference type="EMBL" id="DLVE01000013">
    <property type="protein sequence ID" value="HAA83364.1"/>
    <property type="molecule type" value="Genomic_DNA"/>
</dbReference>
<dbReference type="Pfam" id="PF13545">
    <property type="entry name" value="HTH_Crp_2"/>
    <property type="match status" value="1"/>
</dbReference>
<evidence type="ECO:0000259" key="5">
    <source>
        <dbReference type="PROSITE" id="PS51063"/>
    </source>
</evidence>
<evidence type="ECO:0000313" key="7">
    <source>
        <dbReference type="Proteomes" id="UP000257240"/>
    </source>
</evidence>
<dbReference type="InterPro" id="IPR050397">
    <property type="entry name" value="Env_Response_Regulators"/>
</dbReference>
<evidence type="ECO:0000256" key="3">
    <source>
        <dbReference type="ARBA" id="ARBA00023163"/>
    </source>
</evidence>
<dbReference type="RefSeq" id="WP_051754590.1">
    <property type="nucleotide sequence ID" value="NZ_DAINLL010000023.1"/>
</dbReference>
<protein>
    <submittedName>
        <fullName evidence="6">Crp/Fnr family transcriptional regulator</fullName>
    </submittedName>
</protein>
<dbReference type="Gene3D" id="2.60.120.10">
    <property type="entry name" value="Jelly Rolls"/>
    <property type="match status" value="1"/>
</dbReference>
<keyword evidence="2" id="KW-0238">DNA-binding</keyword>
<dbReference type="InterPro" id="IPR014710">
    <property type="entry name" value="RmlC-like_jellyroll"/>
</dbReference>
<sequence>MEHKVSQNEDLKSFLKSTFYFNRLSEDDLSKLSEIAMVKKFSKKEHIFAEGDRATGFYLVKDGWIKIYKLSPEGKEMVVHIFGSGEIFGEIVLAGVGEYPAWAQALTETEVIFFEKNLFKSLIGRSPDLCLTLLSAFAFKIKDLLHSLENITLKDAKERLLKFLYHAAKASPERLIKLEIPKSQLALLLGITPETFSRLLKKLEEDGFIKVDGKQIWVNDRVLT</sequence>
<dbReference type="InterPro" id="IPR000595">
    <property type="entry name" value="cNMP-bd_dom"/>
</dbReference>
<evidence type="ECO:0000313" key="6">
    <source>
        <dbReference type="EMBL" id="HAA83364.1"/>
    </source>
</evidence>
<dbReference type="Gene3D" id="1.10.10.10">
    <property type="entry name" value="Winged helix-like DNA-binding domain superfamily/Winged helix DNA-binding domain"/>
    <property type="match status" value="1"/>
</dbReference>
<feature type="domain" description="HTH crp-type" evidence="5">
    <location>
        <begin position="154"/>
        <end position="222"/>
    </location>
</feature>
<dbReference type="PANTHER" id="PTHR24567">
    <property type="entry name" value="CRP FAMILY TRANSCRIPTIONAL REGULATORY PROTEIN"/>
    <property type="match status" value="1"/>
</dbReference>
<dbReference type="SUPFAM" id="SSF46785">
    <property type="entry name" value="Winged helix' DNA-binding domain"/>
    <property type="match status" value="1"/>
</dbReference>
<dbReference type="PANTHER" id="PTHR24567:SF74">
    <property type="entry name" value="HTH-TYPE TRANSCRIPTIONAL REGULATOR ARCR"/>
    <property type="match status" value="1"/>
</dbReference>
<keyword evidence="3" id="KW-0804">Transcription</keyword>
<dbReference type="SMART" id="SM00100">
    <property type="entry name" value="cNMP"/>
    <property type="match status" value="1"/>
</dbReference>
<evidence type="ECO:0000259" key="4">
    <source>
        <dbReference type="PROSITE" id="PS50042"/>
    </source>
</evidence>
<dbReference type="AlphaFoldDB" id="A0A117LC80"/>
<dbReference type="InterPro" id="IPR036388">
    <property type="entry name" value="WH-like_DNA-bd_sf"/>
</dbReference>
<feature type="domain" description="Cyclic nucleotide-binding" evidence="4">
    <location>
        <begin position="20"/>
        <end position="140"/>
    </location>
</feature>
<dbReference type="PRINTS" id="PR00034">
    <property type="entry name" value="HTHCRP"/>
</dbReference>
<comment type="caution">
    <text evidence="6">The sequence shown here is derived from an EMBL/GenBank/DDBJ whole genome shotgun (WGS) entry which is preliminary data.</text>
</comment>
<gene>
    <name evidence="6" type="ORF">DCE01_01015</name>
</gene>